<evidence type="ECO:0000256" key="2">
    <source>
        <dbReference type="ARBA" id="ARBA00022692"/>
    </source>
</evidence>
<reference evidence="6 7" key="1">
    <citation type="submission" date="2013-09" db="EMBL/GenBank/DDBJ databases">
        <title>Whole genome sequencing of Halarchaeum acidiphilum strain MH1-52-1.</title>
        <authorList>
            <person name="Shimane Y."/>
            <person name="Minegishi H."/>
            <person name="Nishi S."/>
            <person name="Echigo A."/>
            <person name="Shuto A."/>
            <person name="Konishi M."/>
            <person name="Ito T."/>
            <person name="Ohkuma M."/>
            <person name="Ohta Y."/>
            <person name="Nagano Y."/>
            <person name="Tsubouchi T."/>
            <person name="Mori K."/>
            <person name="Usui K."/>
            <person name="Kamekura M."/>
            <person name="Usami R."/>
            <person name="Takaki Y."/>
            <person name="Hatada Y."/>
        </authorList>
    </citation>
    <scope>NUCLEOTIDE SEQUENCE [LARGE SCALE GENOMIC DNA]</scope>
    <source>
        <strain evidence="6 7">JCM 16109</strain>
    </source>
</reference>
<keyword evidence="2 5" id="KW-0812">Transmembrane</keyword>
<dbReference type="AlphaFoldDB" id="U2YYB9"/>
<evidence type="ECO:0000256" key="1">
    <source>
        <dbReference type="ARBA" id="ARBA00004141"/>
    </source>
</evidence>
<protein>
    <recommendedName>
        <fullName evidence="5">Probable membrane transporter protein</fullName>
    </recommendedName>
</protein>
<evidence type="ECO:0000256" key="5">
    <source>
        <dbReference type="RuleBase" id="RU363041"/>
    </source>
</evidence>
<dbReference type="EMBL" id="BATA01000102">
    <property type="protein sequence ID" value="GAD53792.1"/>
    <property type="molecule type" value="Genomic_DNA"/>
</dbReference>
<evidence type="ECO:0000313" key="7">
    <source>
        <dbReference type="Proteomes" id="UP000016986"/>
    </source>
</evidence>
<comment type="subcellular location">
    <subcellularLocation>
        <location evidence="5">Cell membrane</location>
        <topology evidence="5">Multi-pass membrane protein</topology>
    </subcellularLocation>
    <subcellularLocation>
        <location evidence="1">Membrane</location>
        <topology evidence="1">Multi-pass membrane protein</topology>
    </subcellularLocation>
</comment>
<evidence type="ECO:0000256" key="3">
    <source>
        <dbReference type="ARBA" id="ARBA00022989"/>
    </source>
</evidence>
<dbReference type="PANTHER" id="PTHR43701:SF2">
    <property type="entry name" value="MEMBRANE TRANSPORTER PROTEIN YJNA-RELATED"/>
    <property type="match status" value="1"/>
</dbReference>
<sequence length="258" mass="25945">MLAGVPASTLALLVVLSLFAGIGITAVGPGGVFITIALVALTDLPPPLVVGTASATFVTTGLVGTASYRRSGELNSRAGQWMAGVLSLTGLAGALVGVRLNALVDAATFRVLLGVFISLSGVLVYYRTRHASVEDAYDVTTVRGTLGIAGIGAFVGVSGGLLGVGGPVLAVPLLVAVGVPMLVAVGVAQVQSVFVAAFATIGYLAQDAVSWTLAVAIGIPEIVGVVAGWKVAQSVNSRRLTRALAALLLILGPYIMLR</sequence>
<dbReference type="OrthoDB" id="214470at2157"/>
<keyword evidence="3 5" id="KW-1133">Transmembrane helix</keyword>
<feature type="transmembrane region" description="Helical" evidence="5">
    <location>
        <begin position="48"/>
        <end position="68"/>
    </location>
</feature>
<dbReference type="Proteomes" id="UP000016986">
    <property type="component" value="Unassembled WGS sequence"/>
</dbReference>
<dbReference type="RefSeq" id="WP_021780779.1">
    <property type="nucleotide sequence ID" value="NZ_BANO01000132.1"/>
</dbReference>
<dbReference type="Pfam" id="PF01925">
    <property type="entry name" value="TauE"/>
    <property type="match status" value="1"/>
</dbReference>
<dbReference type="InterPro" id="IPR051598">
    <property type="entry name" value="TSUP/Inactive_protease-like"/>
</dbReference>
<keyword evidence="5" id="KW-1003">Cell membrane</keyword>
<organism evidence="6 7">
    <name type="scientific">Halarchaeum acidiphilum MH1-52-1</name>
    <dbReference type="NCBI Taxonomy" id="1261545"/>
    <lineage>
        <taxon>Archaea</taxon>
        <taxon>Methanobacteriati</taxon>
        <taxon>Methanobacteriota</taxon>
        <taxon>Stenosarchaea group</taxon>
        <taxon>Halobacteria</taxon>
        <taxon>Halobacteriales</taxon>
        <taxon>Halobacteriaceae</taxon>
    </lineage>
</organism>
<keyword evidence="7" id="KW-1185">Reference proteome</keyword>
<dbReference type="GO" id="GO:0005886">
    <property type="term" value="C:plasma membrane"/>
    <property type="evidence" value="ECO:0007669"/>
    <property type="project" value="UniProtKB-SubCell"/>
</dbReference>
<feature type="transmembrane region" description="Helical" evidence="5">
    <location>
        <begin position="107"/>
        <end position="126"/>
    </location>
</feature>
<feature type="transmembrane region" description="Helical" evidence="5">
    <location>
        <begin position="146"/>
        <end position="175"/>
    </location>
</feature>
<feature type="transmembrane region" description="Helical" evidence="5">
    <location>
        <begin position="211"/>
        <end position="228"/>
    </location>
</feature>
<proteinExistence type="inferred from homology"/>
<accession>U2YYB9</accession>
<name>U2YYB9_9EURY</name>
<feature type="transmembrane region" description="Helical" evidence="5">
    <location>
        <begin position="80"/>
        <end position="100"/>
    </location>
</feature>
<dbReference type="PANTHER" id="PTHR43701">
    <property type="entry name" value="MEMBRANE TRANSPORTER PROTEIN MJ0441-RELATED"/>
    <property type="match status" value="1"/>
</dbReference>
<dbReference type="InterPro" id="IPR002781">
    <property type="entry name" value="TM_pro_TauE-like"/>
</dbReference>
<feature type="transmembrane region" description="Helical" evidence="5">
    <location>
        <begin position="240"/>
        <end position="257"/>
    </location>
</feature>
<gene>
    <name evidence="6" type="ORF">MBEHAL_2552</name>
</gene>
<evidence type="ECO:0000313" key="6">
    <source>
        <dbReference type="EMBL" id="GAD53792.1"/>
    </source>
</evidence>
<comment type="similarity">
    <text evidence="5">Belongs to the 4-toluene sulfonate uptake permease (TSUP) (TC 2.A.102) family.</text>
</comment>
<feature type="transmembrane region" description="Helical" evidence="5">
    <location>
        <begin position="12"/>
        <end position="41"/>
    </location>
</feature>
<evidence type="ECO:0000256" key="4">
    <source>
        <dbReference type="ARBA" id="ARBA00023136"/>
    </source>
</evidence>
<feature type="transmembrane region" description="Helical" evidence="5">
    <location>
        <begin position="182"/>
        <end position="205"/>
    </location>
</feature>
<comment type="caution">
    <text evidence="6">The sequence shown here is derived from an EMBL/GenBank/DDBJ whole genome shotgun (WGS) entry which is preliminary data.</text>
</comment>
<keyword evidence="4 5" id="KW-0472">Membrane</keyword>
<dbReference type="eggNOG" id="arCOG02050">
    <property type="taxonomic scope" value="Archaea"/>
</dbReference>